<sequence length="68" mass="8008">MIEIFSRKTGNRRYSFCFFHAKGELSLESVTWKIRLEIRGSSAIGSVIVTLSTYITKKFYCPWKKQRI</sequence>
<organism evidence="1 2">
    <name type="scientific">Leptospira borgpetersenii serovar Javanica str. UI 09931</name>
    <dbReference type="NCBI Taxonomy" id="1049767"/>
    <lineage>
        <taxon>Bacteria</taxon>
        <taxon>Pseudomonadati</taxon>
        <taxon>Spirochaetota</taxon>
        <taxon>Spirochaetia</taxon>
        <taxon>Leptospirales</taxon>
        <taxon>Leptospiraceae</taxon>
        <taxon>Leptospira</taxon>
    </lineage>
</organism>
<comment type="caution">
    <text evidence="1">The sequence shown here is derived from an EMBL/GenBank/DDBJ whole genome shotgun (WGS) entry which is preliminary data.</text>
</comment>
<proteinExistence type="predicted"/>
<dbReference type="EMBL" id="AHNP02000014">
    <property type="protein sequence ID" value="EPG55983.1"/>
    <property type="molecule type" value="Genomic_DNA"/>
</dbReference>
<reference evidence="1 2" key="1">
    <citation type="submission" date="2013-04" db="EMBL/GenBank/DDBJ databases">
        <authorList>
            <person name="Harkins D.M."/>
            <person name="Durkin A.S."/>
            <person name="Brinkac L.M."/>
            <person name="Haft D.H."/>
            <person name="Selengut J.D."/>
            <person name="Sanka R."/>
            <person name="DePew J."/>
            <person name="Purushe J."/>
            <person name="Chanthongthip A."/>
            <person name="Lattana O."/>
            <person name="Phetsouvanh R."/>
            <person name="Newton P.N."/>
            <person name="Vinetz J.M."/>
            <person name="Sutton G.G."/>
            <person name="Nierman W.C."/>
            <person name="Fouts D.E."/>
        </authorList>
    </citation>
    <scope>NUCLEOTIDE SEQUENCE [LARGE SCALE GENOMIC DNA]</scope>
    <source>
        <strain evidence="1 2">UI 09931</strain>
    </source>
</reference>
<evidence type="ECO:0000313" key="2">
    <source>
        <dbReference type="Proteomes" id="UP000014570"/>
    </source>
</evidence>
<accession>A0AAV3J5S7</accession>
<evidence type="ECO:0000313" key="1">
    <source>
        <dbReference type="EMBL" id="EPG55983.1"/>
    </source>
</evidence>
<name>A0AAV3J5S7_LEPBO</name>
<gene>
    <name evidence="1" type="ORF">LEP1GSC103_0813</name>
</gene>
<dbReference type="AlphaFoldDB" id="A0AAV3J5S7"/>
<dbReference type="Proteomes" id="UP000014570">
    <property type="component" value="Unassembled WGS sequence"/>
</dbReference>
<protein>
    <submittedName>
        <fullName evidence="1">Uncharacterized protein</fullName>
    </submittedName>
</protein>